<gene>
    <name evidence="1" type="ORF">BWK73_42675</name>
</gene>
<accession>A0A1Y1QC63</accession>
<sequence length="60" mass="6581">MSAESSIPYPEAKSLKGWDCTANSLGVKSVNVVKLLFASIHQGLIKLLSLRIFLLKVFFA</sequence>
<evidence type="ECO:0000313" key="1">
    <source>
        <dbReference type="EMBL" id="OQX02452.1"/>
    </source>
</evidence>
<dbReference type="AlphaFoldDB" id="A0A1Y1QC63"/>
<dbReference type="EMBL" id="MTEJ01000484">
    <property type="protein sequence ID" value="OQX02452.1"/>
    <property type="molecule type" value="Genomic_DNA"/>
</dbReference>
<comment type="caution">
    <text evidence="1">The sequence shown here is derived from an EMBL/GenBank/DDBJ whole genome shotgun (WGS) entry which is preliminary data.</text>
</comment>
<evidence type="ECO:0000313" key="2">
    <source>
        <dbReference type="Proteomes" id="UP000192491"/>
    </source>
</evidence>
<name>A0A1Y1QC63_9GAMM</name>
<protein>
    <submittedName>
        <fullName evidence="1">Uncharacterized protein</fullName>
    </submittedName>
</protein>
<dbReference type="Proteomes" id="UP000192491">
    <property type="component" value="Unassembled WGS sequence"/>
</dbReference>
<proteinExistence type="predicted"/>
<reference evidence="1 2" key="1">
    <citation type="submission" date="2017-01" db="EMBL/GenBank/DDBJ databases">
        <title>Novel large sulfur bacteria in the metagenomes of groundwater-fed chemosynthetic microbial mats in the Lake Huron basin.</title>
        <authorList>
            <person name="Sharrar A.M."/>
            <person name="Flood B.E."/>
            <person name="Bailey J.V."/>
            <person name="Jones D.S."/>
            <person name="Biddanda B."/>
            <person name="Ruberg S.A."/>
            <person name="Marcus D.N."/>
            <person name="Dick G.J."/>
        </authorList>
    </citation>
    <scope>NUCLEOTIDE SEQUENCE [LARGE SCALE GENOMIC DNA]</scope>
    <source>
        <strain evidence="1">A8</strain>
    </source>
</reference>
<organism evidence="1 2">
    <name type="scientific">Thiothrix lacustris</name>
    <dbReference type="NCBI Taxonomy" id="525917"/>
    <lineage>
        <taxon>Bacteria</taxon>
        <taxon>Pseudomonadati</taxon>
        <taxon>Pseudomonadota</taxon>
        <taxon>Gammaproteobacteria</taxon>
        <taxon>Thiotrichales</taxon>
        <taxon>Thiotrichaceae</taxon>
        <taxon>Thiothrix</taxon>
    </lineage>
</organism>